<dbReference type="PROSITE" id="PS00217">
    <property type="entry name" value="SUGAR_TRANSPORT_2"/>
    <property type="match status" value="1"/>
</dbReference>
<feature type="transmembrane region" description="Helical" evidence="5">
    <location>
        <begin position="152"/>
        <end position="175"/>
    </location>
</feature>
<gene>
    <name evidence="7" type="ORF">SAMN05445850_5890</name>
</gene>
<dbReference type="InterPro" id="IPR011701">
    <property type="entry name" value="MFS"/>
</dbReference>
<dbReference type="Pfam" id="PF07690">
    <property type="entry name" value="MFS_1"/>
    <property type="match status" value="1"/>
</dbReference>
<feature type="transmembrane region" description="Helical" evidence="5">
    <location>
        <begin position="119"/>
        <end position="140"/>
    </location>
</feature>
<protein>
    <submittedName>
        <fullName evidence="7">MFS transporter, AAHS family, 4-hydroxybenzoate transporter</fullName>
    </submittedName>
</protein>
<keyword evidence="3 5" id="KW-1133">Transmembrane helix</keyword>
<dbReference type="PANTHER" id="PTHR23508:SF10">
    <property type="entry name" value="CARBOXYLIC ACID TRANSPORTER PROTEIN HOMOLOG"/>
    <property type="match status" value="1"/>
</dbReference>
<dbReference type="InterPro" id="IPR005829">
    <property type="entry name" value="Sugar_transporter_CS"/>
</dbReference>
<keyword evidence="2 5" id="KW-0812">Transmembrane</keyword>
<dbReference type="EMBL" id="FNKX01000002">
    <property type="protein sequence ID" value="SDR54487.1"/>
    <property type="molecule type" value="Genomic_DNA"/>
</dbReference>
<feature type="transmembrane region" description="Helical" evidence="5">
    <location>
        <begin position="93"/>
        <end position="113"/>
    </location>
</feature>
<dbReference type="PROSITE" id="PS00216">
    <property type="entry name" value="SUGAR_TRANSPORT_1"/>
    <property type="match status" value="1"/>
</dbReference>
<dbReference type="Gene3D" id="1.20.1250.20">
    <property type="entry name" value="MFS general substrate transporter like domains"/>
    <property type="match status" value="1"/>
</dbReference>
<evidence type="ECO:0000259" key="6">
    <source>
        <dbReference type="PROSITE" id="PS50850"/>
    </source>
</evidence>
<keyword evidence="8" id="KW-1185">Reference proteome</keyword>
<dbReference type="PROSITE" id="PS50850">
    <property type="entry name" value="MFS"/>
    <property type="match status" value="1"/>
</dbReference>
<name>A0A1H1JXX1_9BURK</name>
<dbReference type="InterPro" id="IPR020846">
    <property type="entry name" value="MFS_dom"/>
</dbReference>
<accession>A0A1H1JXX1</accession>
<evidence type="ECO:0000256" key="3">
    <source>
        <dbReference type="ARBA" id="ARBA00022989"/>
    </source>
</evidence>
<evidence type="ECO:0000256" key="5">
    <source>
        <dbReference type="SAM" id="Phobius"/>
    </source>
</evidence>
<proteinExistence type="predicted"/>
<dbReference type="STRING" id="157910.SAMN05445850_5890"/>
<evidence type="ECO:0000256" key="1">
    <source>
        <dbReference type="ARBA" id="ARBA00004141"/>
    </source>
</evidence>
<evidence type="ECO:0000256" key="2">
    <source>
        <dbReference type="ARBA" id="ARBA00022692"/>
    </source>
</evidence>
<dbReference type="PANTHER" id="PTHR23508">
    <property type="entry name" value="CARBOXYLIC ACID TRANSPORTER PROTEIN HOMOLOG"/>
    <property type="match status" value="1"/>
</dbReference>
<comment type="subcellular location">
    <subcellularLocation>
        <location evidence="1">Membrane</location>
        <topology evidence="1">Multi-pass membrane protein</topology>
    </subcellularLocation>
</comment>
<dbReference type="SUPFAM" id="SSF103473">
    <property type="entry name" value="MFS general substrate transporter"/>
    <property type="match status" value="1"/>
</dbReference>
<dbReference type="AlphaFoldDB" id="A0A1H1JXX1"/>
<reference evidence="8" key="1">
    <citation type="submission" date="2016-10" db="EMBL/GenBank/DDBJ databases">
        <authorList>
            <person name="Varghese N."/>
            <person name="Submissions S."/>
        </authorList>
    </citation>
    <scope>NUCLEOTIDE SEQUENCE [LARGE SCALE GENOMIC DNA]</scope>
    <source>
        <strain evidence="8">DUS833</strain>
    </source>
</reference>
<evidence type="ECO:0000313" key="7">
    <source>
        <dbReference type="EMBL" id="SDR54487.1"/>
    </source>
</evidence>
<dbReference type="InterPro" id="IPR036259">
    <property type="entry name" value="MFS_trans_sf"/>
</dbReference>
<feature type="domain" description="Major facilitator superfamily (MFS) profile" evidence="6">
    <location>
        <begin position="28"/>
        <end position="182"/>
    </location>
</feature>
<dbReference type="GO" id="GO:0005886">
    <property type="term" value="C:plasma membrane"/>
    <property type="evidence" value="ECO:0007669"/>
    <property type="project" value="TreeGrafter"/>
</dbReference>
<evidence type="ECO:0000313" key="8">
    <source>
        <dbReference type="Proteomes" id="UP000199365"/>
    </source>
</evidence>
<keyword evidence="4 5" id="KW-0472">Membrane</keyword>
<organism evidence="7 8">
    <name type="scientific">Paraburkholderia tuberum</name>
    <dbReference type="NCBI Taxonomy" id="157910"/>
    <lineage>
        <taxon>Bacteria</taxon>
        <taxon>Pseudomonadati</taxon>
        <taxon>Pseudomonadota</taxon>
        <taxon>Betaproteobacteria</taxon>
        <taxon>Burkholderiales</taxon>
        <taxon>Burkholderiaceae</taxon>
        <taxon>Paraburkholderia</taxon>
    </lineage>
</organism>
<dbReference type="GO" id="GO:0046943">
    <property type="term" value="F:carboxylic acid transmembrane transporter activity"/>
    <property type="evidence" value="ECO:0007669"/>
    <property type="project" value="TreeGrafter"/>
</dbReference>
<sequence length="182" mass="19478">MTSTTSGNRIDIKKFIDERSISPYQWLLVVLCFLIVTADGMDVAIMGFVAPSIIHDWAISRPEFGLVMSAAPIGLVIGALFAGPASDRIGRKWVLITSVFLFGVFTIATAFAQSPFSMAALRLLSGVGLGAAMPNSTTLLSEYAPQRKRALLITVMFTGFNLGSALIGFAAGWLIPVHGWPV</sequence>
<evidence type="ECO:0000256" key="4">
    <source>
        <dbReference type="ARBA" id="ARBA00023136"/>
    </source>
</evidence>
<dbReference type="Proteomes" id="UP000199365">
    <property type="component" value="Unassembled WGS sequence"/>
</dbReference>
<feature type="transmembrane region" description="Helical" evidence="5">
    <location>
        <begin position="26"/>
        <end position="54"/>
    </location>
</feature>
<feature type="transmembrane region" description="Helical" evidence="5">
    <location>
        <begin position="66"/>
        <end position="86"/>
    </location>
</feature>